<organism evidence="2">
    <name type="scientific">Strombidium inclinatum</name>
    <dbReference type="NCBI Taxonomy" id="197538"/>
    <lineage>
        <taxon>Eukaryota</taxon>
        <taxon>Sar</taxon>
        <taxon>Alveolata</taxon>
        <taxon>Ciliophora</taxon>
        <taxon>Intramacronucleata</taxon>
        <taxon>Spirotrichea</taxon>
        <taxon>Oligotrichia</taxon>
        <taxon>Strombidiidae</taxon>
        <taxon>Strombidium</taxon>
    </lineage>
</organism>
<gene>
    <name evidence="2" type="ORF">SINC0208_LOCUS12078</name>
</gene>
<reference evidence="2" key="1">
    <citation type="submission" date="2021-01" db="EMBL/GenBank/DDBJ databases">
        <authorList>
            <person name="Corre E."/>
            <person name="Pelletier E."/>
            <person name="Niang G."/>
            <person name="Scheremetjew M."/>
            <person name="Finn R."/>
            <person name="Kale V."/>
            <person name="Holt S."/>
            <person name="Cochrane G."/>
            <person name="Meng A."/>
            <person name="Brown T."/>
            <person name="Cohen L."/>
        </authorList>
    </citation>
    <scope>NUCLEOTIDE SEQUENCE</scope>
    <source>
        <strain evidence="2">S3</strain>
    </source>
</reference>
<feature type="compositionally biased region" description="Acidic residues" evidence="1">
    <location>
        <begin position="190"/>
        <end position="221"/>
    </location>
</feature>
<sequence>MLEVFDTQADNGKEVSQCLFDIETTSFDFISEDAILVSDVQGNFTLAKGVLKQSSLRISIVQTKFPRIRQVKSSFSGLAGKEHYQYVASISTDMKIAFWSVQKLLALEGGDLLEEVKADKVIKSKHRLTCLAINNLNEMKVKKSQLLEAQAEEKLLGKKREREEEVSSEDESDDESGEEEGSSAVSDISLSDDEEGEIEFDEEEDEEEGEVDFEDSEDSAPEEPKKQAKLSALNAKEKALQKQLGALKKEFGGQKKKQRTK</sequence>
<evidence type="ECO:0000256" key="1">
    <source>
        <dbReference type="SAM" id="MobiDB-lite"/>
    </source>
</evidence>
<proteinExistence type="predicted"/>
<dbReference type="AlphaFoldDB" id="A0A7S3N0Z7"/>
<evidence type="ECO:0000313" key="2">
    <source>
        <dbReference type="EMBL" id="CAE0331444.1"/>
    </source>
</evidence>
<name>A0A7S3N0Z7_9SPIT</name>
<accession>A0A7S3N0Z7</accession>
<feature type="region of interest" description="Disordered" evidence="1">
    <location>
        <begin position="157"/>
        <end position="231"/>
    </location>
</feature>
<feature type="compositionally biased region" description="Acidic residues" evidence="1">
    <location>
        <begin position="166"/>
        <end position="181"/>
    </location>
</feature>
<dbReference type="EMBL" id="HBIH01029992">
    <property type="protein sequence ID" value="CAE0331444.1"/>
    <property type="molecule type" value="Transcribed_RNA"/>
</dbReference>
<protein>
    <submittedName>
        <fullName evidence="2">Uncharacterized protein</fullName>
    </submittedName>
</protein>